<evidence type="ECO:0000256" key="6">
    <source>
        <dbReference type="RuleBase" id="RU003355"/>
    </source>
</evidence>
<evidence type="ECO:0000256" key="5">
    <source>
        <dbReference type="PROSITE-ProRule" id="PRU01240"/>
    </source>
</evidence>
<dbReference type="Proteomes" id="UP001597369">
    <property type="component" value="Unassembled WGS sequence"/>
</dbReference>
<evidence type="ECO:0000256" key="3">
    <source>
        <dbReference type="ARBA" id="ARBA00022801"/>
    </source>
</evidence>
<dbReference type="PROSITE" id="PS00138">
    <property type="entry name" value="SUBTILASE_SER"/>
    <property type="match status" value="1"/>
</dbReference>
<dbReference type="RefSeq" id="WP_317206955.1">
    <property type="nucleotide sequence ID" value="NZ_JAJJWI010000014.1"/>
</dbReference>
<dbReference type="InterPro" id="IPR026444">
    <property type="entry name" value="Secre_tail"/>
</dbReference>
<dbReference type="InterPro" id="IPR036852">
    <property type="entry name" value="Peptidase_S8/S53_dom_sf"/>
</dbReference>
<dbReference type="PANTHER" id="PTHR43399">
    <property type="entry name" value="SUBTILISIN-RELATED"/>
    <property type="match status" value="1"/>
</dbReference>
<dbReference type="Pfam" id="PF18911">
    <property type="entry name" value="PKD_4"/>
    <property type="match status" value="1"/>
</dbReference>
<keyword evidence="3 5" id="KW-0378">Hydrolase</keyword>
<sequence>MRRHLILSILVAFAVILSAQAQRPVKARPETESTESYIPYTLVYKLKPQDGNGLRSLQGAKSNLDKALANLQAQNVQQKFPHVTAPTNVRRAKSATVDLSLIYQIEYNTNISFEQAKQELMATGMVAYVEPLYQREPFHQPDDPAADSTITAQYYLKLIDAYTGWAVEQGDTNVIIGILDTGFRLSHEELKSKAKLNYADPIDGIDNDNDGFEDNYWGWDFADNDNDISPNALSAPSHGTSVAGLATAATNNKKGMAGVGYNIKFMPIKIFPSKASGRFAGYEAIVYAADKGCKIINLSWGGGLYSQMEQDVINYAVLEKDVVIVASAGNTHGDLNFYPASYDNVLSVGGTTSADIKHPDFTYNSKIDICAPGKETLTIGSTNDSHYLIGSGTSYSAPIVAGAAALVRSKYPELNASQVMERIRVSADDIYHLEENKPYIEKLGKGRLNMKRALKQADLIAVRCTQFGFSSNATPHADKTVTIDASFINYLSPTKNLTVSLTSSSPYITIVQGNASLGSIPTLGTANNSQSPFIISIAKDTPFNSTAAFRLGFSEGTYTDYQHFELPINVDYVTLNANNLEVTINSKGNIGYNGLNLYEGSGVRFRKALVSLLFEGGLMVASEPGRVSDNVRNENFINDEDFVPSSLASLYTNTALATQEARAVMHDDYTIEDQVGVEVKNIAYAWNEDITKDFIILEYHIKNITPDTLRNLYSGVFADWDIGENREYLLNSADWDETHKLGYVYHIDKPHPYAGLALLTDDAPIYYAIDNFIKNDNYQFDIDDGFSTEEKFSVLSGGIARRQAGGSSGNDVSHVVGGAFSNLAPGKTKVIAFALLASDNLASLKNNTEAAQQKYRSFRTSATPLAIADTACVGSNVTWAPEQGSTFNFYADQNKETLIGSGASYTINNLETETTIYAASIDSVFESEIAQAVYSFPAKPVVDFKTSTEEIYPDSLVQFINQSKFSKNWRWTFDEVNFVAEENPSFSFVKPGSYQVTLTVSDKLGCTDTSITKTIEVLEKAATDTLITAETIVNTGKVVVLYPNPALDYVNIELLEDGPAGKTPEITFLDATGKAIYPKIKFKDALTVTVDLEGMTPGIYYARITYSSTTLIKRILISQN</sequence>
<evidence type="ECO:0000256" key="2">
    <source>
        <dbReference type="ARBA" id="ARBA00022670"/>
    </source>
</evidence>
<dbReference type="InterPro" id="IPR015500">
    <property type="entry name" value="Peptidase_S8_subtilisin-rel"/>
</dbReference>
<dbReference type="Pfam" id="PF18962">
    <property type="entry name" value="Por_Secre_tail"/>
    <property type="match status" value="1"/>
</dbReference>
<organism evidence="9 10">
    <name type="scientific">Pontibacter silvestris</name>
    <dbReference type="NCBI Taxonomy" id="2305183"/>
    <lineage>
        <taxon>Bacteria</taxon>
        <taxon>Pseudomonadati</taxon>
        <taxon>Bacteroidota</taxon>
        <taxon>Cytophagia</taxon>
        <taxon>Cytophagales</taxon>
        <taxon>Hymenobacteraceae</taxon>
        <taxon>Pontibacter</taxon>
    </lineage>
</organism>
<feature type="domain" description="PKD" evidence="8">
    <location>
        <begin position="969"/>
        <end position="1022"/>
    </location>
</feature>
<protein>
    <submittedName>
        <fullName evidence="9">S8 family serine peptidase</fullName>
    </submittedName>
</protein>
<gene>
    <name evidence="9" type="ORF">ACFSKU_15110</name>
</gene>
<dbReference type="PROSITE" id="PS00137">
    <property type="entry name" value="SUBTILASE_HIS"/>
    <property type="match status" value="1"/>
</dbReference>
<dbReference type="PROSITE" id="PS50093">
    <property type="entry name" value="PKD"/>
    <property type="match status" value="1"/>
</dbReference>
<dbReference type="InterPro" id="IPR013783">
    <property type="entry name" value="Ig-like_fold"/>
</dbReference>
<dbReference type="SMART" id="SM00089">
    <property type="entry name" value="PKD"/>
    <property type="match status" value="1"/>
</dbReference>
<evidence type="ECO:0000259" key="8">
    <source>
        <dbReference type="PROSITE" id="PS50093"/>
    </source>
</evidence>
<dbReference type="InterPro" id="IPR051048">
    <property type="entry name" value="Peptidase_S8/S53_subtilisin"/>
</dbReference>
<dbReference type="PROSITE" id="PS51892">
    <property type="entry name" value="SUBTILASE"/>
    <property type="match status" value="1"/>
</dbReference>
<accession>A0ABW4X2L6</accession>
<evidence type="ECO:0000256" key="7">
    <source>
        <dbReference type="SAM" id="SignalP"/>
    </source>
</evidence>
<dbReference type="SUPFAM" id="SSF49299">
    <property type="entry name" value="PKD domain"/>
    <property type="match status" value="1"/>
</dbReference>
<dbReference type="PROSITE" id="PS00136">
    <property type="entry name" value="SUBTILASE_ASP"/>
    <property type="match status" value="1"/>
</dbReference>
<dbReference type="Gene3D" id="3.40.50.200">
    <property type="entry name" value="Peptidase S8/S53 domain"/>
    <property type="match status" value="1"/>
</dbReference>
<dbReference type="PANTHER" id="PTHR43399:SF4">
    <property type="entry name" value="CELL WALL-ASSOCIATED PROTEASE"/>
    <property type="match status" value="1"/>
</dbReference>
<evidence type="ECO:0000313" key="9">
    <source>
        <dbReference type="EMBL" id="MFD2068220.1"/>
    </source>
</evidence>
<feature type="active site" description="Charge relay system" evidence="5">
    <location>
        <position position="394"/>
    </location>
</feature>
<comment type="similarity">
    <text evidence="1 5 6">Belongs to the peptidase S8 family.</text>
</comment>
<reference evidence="10" key="1">
    <citation type="journal article" date="2019" name="Int. J. Syst. Evol. Microbiol.">
        <title>The Global Catalogue of Microorganisms (GCM) 10K type strain sequencing project: providing services to taxonomists for standard genome sequencing and annotation.</title>
        <authorList>
            <consortium name="The Broad Institute Genomics Platform"/>
            <consortium name="The Broad Institute Genome Sequencing Center for Infectious Disease"/>
            <person name="Wu L."/>
            <person name="Ma J."/>
        </authorList>
    </citation>
    <scope>NUCLEOTIDE SEQUENCE [LARGE SCALE GENOMIC DNA]</scope>
    <source>
        <strain evidence="10">JCM 16545</strain>
    </source>
</reference>
<feature type="chain" id="PRO_5046008386" evidence="7">
    <location>
        <begin position="22"/>
        <end position="1120"/>
    </location>
</feature>
<keyword evidence="2 5" id="KW-0645">Protease</keyword>
<dbReference type="CDD" id="cd00146">
    <property type="entry name" value="PKD"/>
    <property type="match status" value="1"/>
</dbReference>
<feature type="active site" description="Charge relay system" evidence="5">
    <location>
        <position position="238"/>
    </location>
</feature>
<keyword evidence="4 5" id="KW-0720">Serine protease</keyword>
<dbReference type="InterPro" id="IPR000209">
    <property type="entry name" value="Peptidase_S8/S53_dom"/>
</dbReference>
<evidence type="ECO:0000256" key="1">
    <source>
        <dbReference type="ARBA" id="ARBA00011073"/>
    </source>
</evidence>
<dbReference type="Pfam" id="PF00082">
    <property type="entry name" value="Peptidase_S8"/>
    <property type="match status" value="1"/>
</dbReference>
<feature type="active site" description="Charge relay system" evidence="5">
    <location>
        <position position="180"/>
    </location>
</feature>
<dbReference type="PRINTS" id="PR00723">
    <property type="entry name" value="SUBTILISIN"/>
</dbReference>
<dbReference type="InterPro" id="IPR023827">
    <property type="entry name" value="Peptidase_S8_Asp-AS"/>
</dbReference>
<dbReference type="InterPro" id="IPR000601">
    <property type="entry name" value="PKD_dom"/>
</dbReference>
<dbReference type="InterPro" id="IPR022409">
    <property type="entry name" value="PKD/Chitinase_dom"/>
</dbReference>
<dbReference type="Gene3D" id="2.60.40.10">
    <property type="entry name" value="Immunoglobulins"/>
    <property type="match status" value="1"/>
</dbReference>
<dbReference type="InterPro" id="IPR035986">
    <property type="entry name" value="PKD_dom_sf"/>
</dbReference>
<feature type="signal peptide" evidence="7">
    <location>
        <begin position="1"/>
        <end position="21"/>
    </location>
</feature>
<keyword evidence="10" id="KW-1185">Reference proteome</keyword>
<dbReference type="InterPro" id="IPR022398">
    <property type="entry name" value="Peptidase_S8_His-AS"/>
</dbReference>
<dbReference type="NCBIfam" id="TIGR04183">
    <property type="entry name" value="Por_Secre_tail"/>
    <property type="match status" value="1"/>
</dbReference>
<evidence type="ECO:0000256" key="4">
    <source>
        <dbReference type="ARBA" id="ARBA00022825"/>
    </source>
</evidence>
<evidence type="ECO:0000313" key="10">
    <source>
        <dbReference type="Proteomes" id="UP001597369"/>
    </source>
</evidence>
<proteinExistence type="inferred from homology"/>
<comment type="caution">
    <text evidence="9">The sequence shown here is derived from an EMBL/GenBank/DDBJ whole genome shotgun (WGS) entry which is preliminary data.</text>
</comment>
<dbReference type="InterPro" id="IPR023828">
    <property type="entry name" value="Peptidase_S8_Ser-AS"/>
</dbReference>
<dbReference type="EMBL" id="JBHUHV010000052">
    <property type="protein sequence ID" value="MFD2068220.1"/>
    <property type="molecule type" value="Genomic_DNA"/>
</dbReference>
<name>A0ABW4X2L6_9BACT</name>
<dbReference type="SUPFAM" id="SSF52743">
    <property type="entry name" value="Subtilisin-like"/>
    <property type="match status" value="1"/>
</dbReference>
<keyword evidence="7" id="KW-0732">Signal</keyword>